<dbReference type="Proteomes" id="UP000291920">
    <property type="component" value="Unassembled WGS sequence"/>
</dbReference>
<reference evidence="1 2" key="1">
    <citation type="submission" date="2018-12" db="EMBL/GenBank/DDBJ databases">
        <title>Unveiling genomic diversity among members of the Bifidobacterium pseudolongum species, a widely distributed gut commensal of the animal kingdom.</title>
        <authorList>
            <person name="Lugli G.A."/>
            <person name="Duranti S."/>
            <person name="Albert K."/>
            <person name="Mancabelli L."/>
            <person name="Napoli S."/>
            <person name="Viappiani A."/>
            <person name="Anzalone R."/>
            <person name="Longhi G."/>
            <person name="Milani C."/>
            <person name="Turroni F."/>
            <person name="Alessandri G."/>
            <person name="Sela D.A."/>
            <person name="Van Sinderen D."/>
            <person name="Ventura M."/>
        </authorList>
    </citation>
    <scope>NUCLEOTIDE SEQUENCE [LARGE SCALE GENOMIC DNA]</scope>
    <source>
        <strain evidence="1 2">2017B</strain>
    </source>
</reference>
<dbReference type="RefSeq" id="WP_129870993.1">
    <property type="nucleotide sequence ID" value="NZ_RYUO01000003.1"/>
</dbReference>
<evidence type="ECO:0000313" key="2">
    <source>
        <dbReference type="Proteomes" id="UP000291920"/>
    </source>
</evidence>
<dbReference type="AlphaFoldDB" id="A0A4Q5AJA8"/>
<dbReference type="EMBL" id="RYUT01000003">
    <property type="protein sequence ID" value="RYQ29996.1"/>
    <property type="molecule type" value="Genomic_DNA"/>
</dbReference>
<proteinExistence type="predicted"/>
<gene>
    <name evidence="1" type="ORF">PG2017B_1279</name>
</gene>
<dbReference type="Gene3D" id="3.40.50.300">
    <property type="entry name" value="P-loop containing nucleotide triphosphate hydrolases"/>
    <property type="match status" value="1"/>
</dbReference>
<organism evidence="1 2">
    <name type="scientific">Bifidobacterium pseudolongum subsp. globosum</name>
    <dbReference type="NCBI Taxonomy" id="1690"/>
    <lineage>
        <taxon>Bacteria</taxon>
        <taxon>Bacillati</taxon>
        <taxon>Actinomycetota</taxon>
        <taxon>Actinomycetes</taxon>
        <taxon>Bifidobacteriales</taxon>
        <taxon>Bifidobacteriaceae</taxon>
        <taxon>Bifidobacterium</taxon>
    </lineage>
</organism>
<comment type="caution">
    <text evidence="1">The sequence shown here is derived from an EMBL/GenBank/DDBJ whole genome shotgun (WGS) entry which is preliminary data.</text>
</comment>
<sequence length="484" mass="53323">MTDSERRLSDIALHFKAPDGIVSSDFPRLNRIAGKAGIHYDLWQQGLLYLLFARDQHGRYVCGEGGLTLSSCRQIGKTFTLGSGMAIKCIMQPGLTVIWTAHHSRTSDQTFNDLADLVDARGSVFKPYVDRIRRANGQQEIRFKNGSLIAFGAREHGFGRGLHSADVEVFDEAQILTVKALDNLVPVMNTAQDPLVVFLGNPPKPGDPSEVFQDKRTAALSGMNGMAYIELSAEPGCDLDDREQWARANPSYPKRTSEQSIIRLRKTLAEDSFRREALGVWDENTAETAISADDWEKGTVVEPDMTGRVSYGVDMPPDRSSLAIGVAIRHDHGETALVNMQEYADVRTRGTAWAVDYLADKWKKASAIVIDSMSPAVSLVPDLEKRHVRVTVTQTRDLASATGRMLDMIHEGTLQHLPAEQQPQLTAAALGATLRAIGPNGAQAWNKKGSDIDISPLQAATLALHGAFTSKRNPRRKQRMRRLT</sequence>
<name>A0A4Q5AJA8_9BIFI</name>
<evidence type="ECO:0000313" key="1">
    <source>
        <dbReference type="EMBL" id="RYQ29996.1"/>
    </source>
</evidence>
<dbReference type="InterPro" id="IPR027417">
    <property type="entry name" value="P-loop_NTPase"/>
</dbReference>
<protein>
    <submittedName>
        <fullName evidence="1">Terminase</fullName>
    </submittedName>
</protein>
<accession>A0A4Q5AJA8</accession>